<protein>
    <recommendedName>
        <fullName evidence="3">Outer membrane protein beta-barrel domain-containing protein</fullName>
    </recommendedName>
</protein>
<evidence type="ECO:0000313" key="2">
    <source>
        <dbReference type="Proteomes" id="UP000280066"/>
    </source>
</evidence>
<comment type="caution">
    <text evidence="1">The sequence shown here is derived from an EMBL/GenBank/DDBJ whole genome shotgun (WGS) entry which is preliminary data.</text>
</comment>
<name>A0A3R9PEH2_9BACT</name>
<keyword evidence="2" id="KW-1185">Reference proteome</keyword>
<dbReference type="RefSeq" id="WP_125427996.1">
    <property type="nucleotide sequence ID" value="NZ_RWIS01000003.1"/>
</dbReference>
<reference evidence="1 2" key="1">
    <citation type="submission" date="2018-12" db="EMBL/GenBank/DDBJ databases">
        <authorList>
            <person name="Feng G."/>
            <person name="Zhu H."/>
        </authorList>
    </citation>
    <scope>NUCLEOTIDE SEQUENCE [LARGE SCALE GENOMIC DNA]</scope>
    <source>
        <strain evidence="1 2">9PBR-2</strain>
    </source>
</reference>
<sequence length="213" mass="23495">MPIKPRWMLESQVQVSSLQAGIGYQTTGYAYRSAGSSGVPLTGMIQAGLGIRRLELVQLGLQWTLEAAMHTSYARAAPAIVSQTGQLGSAGSGQPWASWEQQQKRQGTIILGAEAAVRYEFAERQYLLISLNYHHGLSPLAEIRSTQVSYVDAGQFRTDGRFVVPVRISYTSLQFCYGWRLAPALARATRWHTPRYHLALPGADEEDALETLP</sequence>
<dbReference type="Proteomes" id="UP000280066">
    <property type="component" value="Unassembled WGS sequence"/>
</dbReference>
<proteinExistence type="predicted"/>
<dbReference type="AlphaFoldDB" id="A0A3R9PEH2"/>
<organism evidence="1 2">
    <name type="scientific">Hymenobacter metallilatus</name>
    <dbReference type="NCBI Taxonomy" id="2493666"/>
    <lineage>
        <taxon>Bacteria</taxon>
        <taxon>Pseudomonadati</taxon>
        <taxon>Bacteroidota</taxon>
        <taxon>Cytophagia</taxon>
        <taxon>Cytophagales</taxon>
        <taxon>Hymenobacteraceae</taxon>
        <taxon>Hymenobacter</taxon>
    </lineage>
</organism>
<evidence type="ECO:0000313" key="1">
    <source>
        <dbReference type="EMBL" id="RSK35389.1"/>
    </source>
</evidence>
<dbReference type="EMBL" id="RWIS01000003">
    <property type="protein sequence ID" value="RSK35389.1"/>
    <property type="molecule type" value="Genomic_DNA"/>
</dbReference>
<accession>A0A3R9PEH2</accession>
<dbReference type="OrthoDB" id="881094at2"/>
<evidence type="ECO:0008006" key="3">
    <source>
        <dbReference type="Google" id="ProtNLM"/>
    </source>
</evidence>
<gene>
    <name evidence="1" type="ORF">EI290_06730</name>
</gene>